<name>A0A4Q1JJH4_9BACT</name>
<sequence length="125" mass="14853">MNRKEQEQPWVTEKWGWKYHHLGIPTTNVMPDERYLPQFKFYVSGFPESPFGIEWMRFEDDSPMHELIKTVPHLAFEVENLDEELNKHAFEILTAPNSPMDQVRVAMIKHNGAPIELIEFRQKKS</sequence>
<evidence type="ECO:0000313" key="1">
    <source>
        <dbReference type="EMBL" id="RXQ91476.1"/>
    </source>
</evidence>
<dbReference type="Gene3D" id="3.10.180.10">
    <property type="entry name" value="2,3-Dihydroxybiphenyl 1,2-Dioxygenase, domain 1"/>
    <property type="match status" value="1"/>
</dbReference>
<keyword evidence="2" id="KW-1185">Reference proteome</keyword>
<dbReference type="EMBL" id="SAXA01000011">
    <property type="protein sequence ID" value="RXQ91476.1"/>
    <property type="molecule type" value="Genomic_DNA"/>
</dbReference>
<protein>
    <submittedName>
        <fullName evidence="1">Uncharacterized protein</fullName>
    </submittedName>
</protein>
<organism evidence="1 2">
    <name type="scientific">Ancylomarina salipaludis</name>
    <dbReference type="NCBI Taxonomy" id="2501299"/>
    <lineage>
        <taxon>Bacteria</taxon>
        <taxon>Pseudomonadati</taxon>
        <taxon>Bacteroidota</taxon>
        <taxon>Bacteroidia</taxon>
        <taxon>Marinilabiliales</taxon>
        <taxon>Marinifilaceae</taxon>
        <taxon>Ancylomarina</taxon>
    </lineage>
</organism>
<dbReference type="RefSeq" id="WP_129254928.1">
    <property type="nucleotide sequence ID" value="NZ_SAXA01000011.1"/>
</dbReference>
<proteinExistence type="predicted"/>
<evidence type="ECO:0000313" key="2">
    <source>
        <dbReference type="Proteomes" id="UP000289703"/>
    </source>
</evidence>
<comment type="caution">
    <text evidence="1">The sequence shown here is derived from an EMBL/GenBank/DDBJ whole genome shotgun (WGS) entry which is preliminary data.</text>
</comment>
<dbReference type="Proteomes" id="UP000289703">
    <property type="component" value="Unassembled WGS sequence"/>
</dbReference>
<dbReference type="OrthoDB" id="1986818at2"/>
<gene>
    <name evidence="1" type="ORF">EO244_12040</name>
</gene>
<dbReference type="AlphaFoldDB" id="A0A4Q1JJH4"/>
<dbReference type="InterPro" id="IPR029068">
    <property type="entry name" value="Glyas_Bleomycin-R_OHBP_Dase"/>
</dbReference>
<dbReference type="SUPFAM" id="SSF54593">
    <property type="entry name" value="Glyoxalase/Bleomycin resistance protein/Dihydroxybiphenyl dioxygenase"/>
    <property type="match status" value="1"/>
</dbReference>
<reference evidence="1 2" key="1">
    <citation type="submission" date="2019-01" db="EMBL/GenBank/DDBJ databases">
        <title>Ancylomarina salipaludis sp. nov., isolated from a salt marsh.</title>
        <authorList>
            <person name="Yoon J.-H."/>
        </authorList>
    </citation>
    <scope>NUCLEOTIDE SEQUENCE [LARGE SCALE GENOMIC DNA]</scope>
    <source>
        <strain evidence="1 2">SHSM-M15</strain>
    </source>
</reference>
<accession>A0A4Q1JJH4</accession>